<comment type="caution">
    <text evidence="1">The sequence shown here is derived from an EMBL/GenBank/DDBJ whole genome shotgun (WGS) entry which is preliminary data.</text>
</comment>
<sequence>MTDNGTDPHNPPAEVDAARPGVDELTARVAELELAVRHRDQQLRMRDERIRALRDEIRYIKGSKSAKLAGAIQQAAKIRRPREFAGAMKQQVRRVFVKERLRRALKQ</sequence>
<protein>
    <submittedName>
        <fullName evidence="1">Uncharacterized protein</fullName>
    </submittedName>
</protein>
<proteinExistence type="predicted"/>
<keyword evidence="2" id="KW-1185">Reference proteome</keyword>
<dbReference type="EMBL" id="JBHLUE010000017">
    <property type="protein sequence ID" value="MFC0566760.1"/>
    <property type="molecule type" value="Genomic_DNA"/>
</dbReference>
<evidence type="ECO:0000313" key="2">
    <source>
        <dbReference type="Proteomes" id="UP001589894"/>
    </source>
</evidence>
<dbReference type="Proteomes" id="UP001589894">
    <property type="component" value="Unassembled WGS sequence"/>
</dbReference>
<evidence type="ECO:0000313" key="1">
    <source>
        <dbReference type="EMBL" id="MFC0566760.1"/>
    </source>
</evidence>
<dbReference type="RefSeq" id="WP_377341690.1">
    <property type="nucleotide sequence ID" value="NZ_JBHLUE010000017.1"/>
</dbReference>
<name>A0ABV6P153_9ACTN</name>
<gene>
    <name evidence="1" type="ORF">ACFFHU_21795</name>
</gene>
<reference evidence="1 2" key="1">
    <citation type="submission" date="2024-09" db="EMBL/GenBank/DDBJ databases">
        <authorList>
            <person name="Sun Q."/>
            <person name="Mori K."/>
        </authorList>
    </citation>
    <scope>NUCLEOTIDE SEQUENCE [LARGE SCALE GENOMIC DNA]</scope>
    <source>
        <strain evidence="1 2">TBRC 2205</strain>
    </source>
</reference>
<accession>A0ABV6P153</accession>
<organism evidence="1 2">
    <name type="scientific">Plantactinospora siamensis</name>
    <dbReference type="NCBI Taxonomy" id="555372"/>
    <lineage>
        <taxon>Bacteria</taxon>
        <taxon>Bacillati</taxon>
        <taxon>Actinomycetota</taxon>
        <taxon>Actinomycetes</taxon>
        <taxon>Micromonosporales</taxon>
        <taxon>Micromonosporaceae</taxon>
        <taxon>Plantactinospora</taxon>
    </lineage>
</organism>